<dbReference type="EMBL" id="CP000612">
    <property type="protein sequence ID" value="ABO49500.1"/>
    <property type="molecule type" value="Genomic_DNA"/>
</dbReference>
<gene>
    <name evidence="1" type="ordered locus">Dred_0965</name>
</gene>
<accession>A4J347</accession>
<dbReference type="PROSITE" id="PS51257">
    <property type="entry name" value="PROKAR_LIPOPROTEIN"/>
    <property type="match status" value="1"/>
</dbReference>
<organism evidence="1 2">
    <name type="scientific">Desulforamulus reducens (strain ATCC BAA-1160 / DSM 100696 / MI-1)</name>
    <name type="common">Desulfotomaculum reducens</name>
    <dbReference type="NCBI Taxonomy" id="349161"/>
    <lineage>
        <taxon>Bacteria</taxon>
        <taxon>Bacillati</taxon>
        <taxon>Bacillota</taxon>
        <taxon>Clostridia</taxon>
        <taxon>Eubacteriales</taxon>
        <taxon>Peptococcaceae</taxon>
        <taxon>Desulforamulus</taxon>
    </lineage>
</organism>
<reference evidence="1 2" key="1">
    <citation type="submission" date="2007-03" db="EMBL/GenBank/DDBJ databases">
        <title>Complete sequence of Desulfotomaculum reducens MI-1.</title>
        <authorList>
            <consortium name="US DOE Joint Genome Institute"/>
            <person name="Copeland A."/>
            <person name="Lucas S."/>
            <person name="Lapidus A."/>
            <person name="Barry K."/>
            <person name="Detter J.C."/>
            <person name="Glavina del Rio T."/>
            <person name="Hammon N."/>
            <person name="Israni S."/>
            <person name="Dalin E."/>
            <person name="Tice H."/>
            <person name="Pitluck S."/>
            <person name="Sims D."/>
            <person name="Brettin T."/>
            <person name="Bruce D."/>
            <person name="Han C."/>
            <person name="Tapia R."/>
            <person name="Schmutz J."/>
            <person name="Larimer F."/>
            <person name="Land M."/>
            <person name="Hauser L."/>
            <person name="Kyrpides N."/>
            <person name="Kim E."/>
            <person name="Tebo B.M."/>
            <person name="Richardson P."/>
        </authorList>
    </citation>
    <scope>NUCLEOTIDE SEQUENCE [LARGE SCALE GENOMIC DNA]</scope>
    <source>
        <strain evidence="1 2">MI-1</strain>
    </source>
</reference>
<dbReference type="OrthoDB" id="9850190at2"/>
<dbReference type="STRING" id="349161.Dred_0965"/>
<evidence type="ECO:0000313" key="2">
    <source>
        <dbReference type="Proteomes" id="UP000001556"/>
    </source>
</evidence>
<evidence type="ECO:0008006" key="3">
    <source>
        <dbReference type="Google" id="ProtNLM"/>
    </source>
</evidence>
<evidence type="ECO:0000313" key="1">
    <source>
        <dbReference type="EMBL" id="ABO49500.1"/>
    </source>
</evidence>
<keyword evidence="2" id="KW-1185">Reference proteome</keyword>
<proteinExistence type="predicted"/>
<dbReference type="HOGENOM" id="CLU_1118780_0_0_9"/>
<dbReference type="AlphaFoldDB" id="A4J347"/>
<protein>
    <recommendedName>
        <fullName evidence="3">Lipoprotein</fullName>
    </recommendedName>
</protein>
<sequence length="248" mass="28142">MAELKRLIILLVIAALFTGCNKESNQDVVGVVNKYIEYSSALQWEQTEQLLTGEALLETRVNKDKVKIPERVLSKKEEVNYLTNEVATVTLDTTKENDRITYKFYLKKVQDNWLIFKVEYGDYLHDSLKPGHLPKSVEAQLMTYIELSKTEKDKRNSQFLAGPLLRASMKQLTLRGAAAGGQSEAPIKEKVKEIKCLGLTKDYAMVEVLSEVTNGENDQGYTMTAIYHLIDVNGIWKICRLDVVKMMG</sequence>
<name>A4J347_DESRM</name>
<dbReference type="RefSeq" id="WP_011877329.1">
    <property type="nucleotide sequence ID" value="NC_009253.1"/>
</dbReference>
<dbReference type="KEGG" id="drm:Dred_0965"/>
<dbReference type="Proteomes" id="UP000001556">
    <property type="component" value="Chromosome"/>
</dbReference>